<gene>
    <name evidence="2" type="primary">jg9121</name>
    <name evidence="2" type="ORF">PAEG_LOCUS25153</name>
</gene>
<protein>
    <submittedName>
        <fullName evidence="2">Jg9121 protein</fullName>
    </submittedName>
</protein>
<evidence type="ECO:0000256" key="1">
    <source>
        <dbReference type="SAM" id="Coils"/>
    </source>
</evidence>
<accession>A0A8S4SL98</accession>
<sequence>MESFETNSSIPREVFRNDTTAVEVVVKQIKNKKKIENPNHNVEALVEINDRLCEDMAKLKRELNKANRNLEDMKKCFRLVTFEIVKQLDAANQRELKQQTQYLLQQLEKEKLKTVLESKTNLVRKLRKELINVKRFFKKVIKGIRHVVPLSETFVQSDLEYTEFESDMKMKLPNTHIVNKMFGSHEASFETIFSNKV</sequence>
<organism evidence="2 3">
    <name type="scientific">Pararge aegeria aegeria</name>
    <dbReference type="NCBI Taxonomy" id="348720"/>
    <lineage>
        <taxon>Eukaryota</taxon>
        <taxon>Metazoa</taxon>
        <taxon>Ecdysozoa</taxon>
        <taxon>Arthropoda</taxon>
        <taxon>Hexapoda</taxon>
        <taxon>Insecta</taxon>
        <taxon>Pterygota</taxon>
        <taxon>Neoptera</taxon>
        <taxon>Endopterygota</taxon>
        <taxon>Lepidoptera</taxon>
        <taxon>Glossata</taxon>
        <taxon>Ditrysia</taxon>
        <taxon>Papilionoidea</taxon>
        <taxon>Nymphalidae</taxon>
        <taxon>Satyrinae</taxon>
        <taxon>Satyrini</taxon>
        <taxon>Parargina</taxon>
        <taxon>Pararge</taxon>
    </lineage>
</organism>
<keyword evidence="3" id="KW-1185">Reference proteome</keyword>
<dbReference type="Proteomes" id="UP000838756">
    <property type="component" value="Unassembled WGS sequence"/>
</dbReference>
<dbReference type="OrthoDB" id="7379842at2759"/>
<feature type="coiled-coil region" evidence="1">
    <location>
        <begin position="42"/>
        <end position="129"/>
    </location>
</feature>
<evidence type="ECO:0000313" key="3">
    <source>
        <dbReference type="Proteomes" id="UP000838756"/>
    </source>
</evidence>
<name>A0A8S4SL98_9NEOP</name>
<comment type="caution">
    <text evidence="2">The sequence shown here is derived from an EMBL/GenBank/DDBJ whole genome shotgun (WGS) entry which is preliminary data.</text>
</comment>
<dbReference type="EMBL" id="CAKXAJ010026297">
    <property type="protein sequence ID" value="CAH2266069.1"/>
    <property type="molecule type" value="Genomic_DNA"/>
</dbReference>
<keyword evidence="1" id="KW-0175">Coiled coil</keyword>
<reference evidence="2" key="1">
    <citation type="submission" date="2022-03" db="EMBL/GenBank/DDBJ databases">
        <authorList>
            <person name="Lindestad O."/>
        </authorList>
    </citation>
    <scope>NUCLEOTIDE SEQUENCE</scope>
</reference>
<dbReference type="AlphaFoldDB" id="A0A8S4SL98"/>
<proteinExistence type="predicted"/>
<evidence type="ECO:0000313" key="2">
    <source>
        <dbReference type="EMBL" id="CAH2266069.1"/>
    </source>
</evidence>